<dbReference type="Pfam" id="PF07804">
    <property type="entry name" value="HipA_C"/>
    <property type="match status" value="1"/>
</dbReference>
<feature type="domain" description="HipA-like C-terminal" evidence="4">
    <location>
        <begin position="148"/>
        <end position="380"/>
    </location>
</feature>
<gene>
    <name evidence="6" type="ORF">FHX72_000408</name>
</gene>
<feature type="domain" description="HipA N-terminal subdomain 1" evidence="5">
    <location>
        <begin position="3"/>
        <end position="105"/>
    </location>
</feature>
<dbReference type="GO" id="GO:0004674">
    <property type="term" value="F:protein serine/threonine kinase activity"/>
    <property type="evidence" value="ECO:0007669"/>
    <property type="project" value="UniProtKB-EC"/>
</dbReference>
<evidence type="ECO:0000256" key="1">
    <source>
        <dbReference type="ARBA" id="ARBA00010164"/>
    </source>
</evidence>
<keyword evidence="2 6" id="KW-0808">Transferase</keyword>
<dbReference type="Proteomes" id="UP000545286">
    <property type="component" value="Unassembled WGS sequence"/>
</dbReference>
<protein>
    <submittedName>
        <fullName evidence="6">Serine/threonine-protein kinase HipA</fullName>
        <ecNumber evidence="6">2.7.11.1</ecNumber>
    </submittedName>
</protein>
<name>A0A7W4YET6_9MICO</name>
<evidence type="ECO:0000256" key="3">
    <source>
        <dbReference type="ARBA" id="ARBA00022777"/>
    </source>
</evidence>
<dbReference type="EMBL" id="JACHWJ010000001">
    <property type="protein sequence ID" value="MBB2956296.1"/>
    <property type="molecule type" value="Genomic_DNA"/>
</dbReference>
<accession>A0A7W4YET6</accession>
<evidence type="ECO:0000313" key="6">
    <source>
        <dbReference type="EMBL" id="MBB2956296.1"/>
    </source>
</evidence>
<dbReference type="InterPro" id="IPR052028">
    <property type="entry name" value="HipA_Ser/Thr_kinase"/>
</dbReference>
<evidence type="ECO:0000259" key="5">
    <source>
        <dbReference type="Pfam" id="PF13657"/>
    </source>
</evidence>
<dbReference type="PANTHER" id="PTHR37419:SF1">
    <property type="entry name" value="SERINE_THREONINE-PROTEIN KINASE TOXIN HIPA"/>
    <property type="match status" value="1"/>
</dbReference>
<dbReference type="InterPro" id="IPR012893">
    <property type="entry name" value="HipA-like_C"/>
</dbReference>
<dbReference type="RefSeq" id="WP_183622740.1">
    <property type="nucleotide sequence ID" value="NZ_JACHWJ010000001.1"/>
</dbReference>
<comment type="caution">
    <text evidence="6">The sequence shown here is derived from an EMBL/GenBank/DDBJ whole genome shotgun (WGS) entry which is preliminary data.</text>
</comment>
<sequence>MRLAVELYGVEVGLLEGDDSRSFDFVASTAGIAEFGTNSSILGVELPLVARQTRAKAGRRRNWFAELLPEGDQYEYLRAQAGLRPGDILGFLARYGRDVAGAVQLWDVDDPTEPRTPGTKAVDDSQIRALLENPLSASLGNLADVGKSSLAGVQPKIVLAATESATSGTLWSQAFGGFPSTHILKPRLSANPTVIFDEEYGARLARRLGLASFSTTVAEFDGLPALVVERFDRIDGNRVHQEDFSQVLGASGSQKYQELGGVTSLKRVAQALRGQSRSTDLILLARMLVLGIAAGNLDMHTKNLGLLHPVDGRTRLAPAYDVVPQAHQAGVDGRLALSVNGRYEHHLIERSDVVSEIMSWGLRGAERLVNETLDEVVAAVATEQPLVGAYPNLAAQIRTFAERLRSGEAAGRPLVVE</sequence>
<dbReference type="GO" id="GO:0005829">
    <property type="term" value="C:cytosol"/>
    <property type="evidence" value="ECO:0007669"/>
    <property type="project" value="TreeGrafter"/>
</dbReference>
<evidence type="ECO:0000256" key="2">
    <source>
        <dbReference type="ARBA" id="ARBA00022679"/>
    </source>
</evidence>
<dbReference type="AlphaFoldDB" id="A0A7W4YET6"/>
<keyword evidence="7" id="KW-1185">Reference proteome</keyword>
<keyword evidence="3 6" id="KW-0418">Kinase</keyword>
<comment type="similarity">
    <text evidence="1">Belongs to the HipA Ser/Thr kinase family.</text>
</comment>
<dbReference type="NCBIfam" id="TIGR03071">
    <property type="entry name" value="couple_hipA"/>
    <property type="match status" value="1"/>
</dbReference>
<evidence type="ECO:0000259" key="4">
    <source>
        <dbReference type="Pfam" id="PF07804"/>
    </source>
</evidence>
<dbReference type="InterPro" id="IPR017508">
    <property type="entry name" value="HipA_N1"/>
</dbReference>
<dbReference type="Pfam" id="PF13657">
    <property type="entry name" value="Couple_hipA"/>
    <property type="match status" value="1"/>
</dbReference>
<reference evidence="6 7" key="1">
    <citation type="submission" date="2020-08" db="EMBL/GenBank/DDBJ databases">
        <title>Sequencing the genomes of 1000 actinobacteria strains.</title>
        <authorList>
            <person name="Klenk H.-P."/>
        </authorList>
    </citation>
    <scope>NUCLEOTIDE SEQUENCE [LARGE SCALE GENOMIC DNA]</scope>
    <source>
        <strain evidence="6 7">DSM 20419</strain>
    </source>
</reference>
<proteinExistence type="inferred from homology"/>
<dbReference type="EC" id="2.7.11.1" evidence="6"/>
<organism evidence="6 7">
    <name type="scientific">Pseudoclavibacter helvolus</name>
    <dbReference type="NCBI Taxonomy" id="255205"/>
    <lineage>
        <taxon>Bacteria</taxon>
        <taxon>Bacillati</taxon>
        <taxon>Actinomycetota</taxon>
        <taxon>Actinomycetes</taxon>
        <taxon>Micrococcales</taxon>
        <taxon>Microbacteriaceae</taxon>
        <taxon>Pseudoclavibacter</taxon>
    </lineage>
</organism>
<evidence type="ECO:0000313" key="7">
    <source>
        <dbReference type="Proteomes" id="UP000545286"/>
    </source>
</evidence>
<dbReference type="PANTHER" id="PTHR37419">
    <property type="entry name" value="SERINE/THREONINE-PROTEIN KINASE TOXIN HIPA"/>
    <property type="match status" value="1"/>
</dbReference>